<keyword evidence="2" id="KW-1133">Transmembrane helix</keyword>
<sequence>MSYIGRFSNVYIGDAEVEDVCTFLLAVGCFSIYEVREKGLYIDRVLRRGSSKSFWLRGYIIIKEKVKRLGDAIKDFFYYINVILAKGQNNVIERVYGQQEGQRRDQHERFTTDVSSSLRRDRSPSLRGGGSRRFADDKRGSIRGNQVSEQISLNEPFEKNREKSCWVCESAALTSTSPITAQSIDEYESSGAATAAACCILTVDPCCCTGMPAATGHLPADCELPRKLDGYFFFWAFSAAFVTLPWVSLKVTLCGEINQSITAFYTLWILLGGLAGTTIAFFLDFSKLASDVSSVAVKHWRVAIADLSRVIQDDYLGGEVGGTARRLILGIASDVTASQFLHGNILHVEANIVTGQSFRQCLMMHLDGFHLGGESRRRESYQHTLKFKIQLNFYDNKNSLLKFLQTISTITWFQDTGLHATDRHRSNTTNLIDILKWQP</sequence>
<gene>
    <name evidence="3" type="ORF">ALC53_10475</name>
</gene>
<reference evidence="3 4" key="1">
    <citation type="submission" date="2015-09" db="EMBL/GenBank/DDBJ databases">
        <title>Atta colombica WGS genome.</title>
        <authorList>
            <person name="Nygaard S."/>
            <person name="Hu H."/>
            <person name="Boomsma J."/>
            <person name="Zhang G."/>
        </authorList>
    </citation>
    <scope>NUCLEOTIDE SEQUENCE [LARGE SCALE GENOMIC DNA]</scope>
    <source>
        <strain evidence="3">Treedump-2</strain>
        <tissue evidence="3">Whole body</tissue>
    </source>
</reference>
<protein>
    <submittedName>
        <fullName evidence="3">Uncharacterized protein</fullName>
    </submittedName>
</protein>
<name>A0A151I191_9HYME</name>
<keyword evidence="2" id="KW-0472">Membrane</keyword>
<evidence type="ECO:0000256" key="2">
    <source>
        <dbReference type="SAM" id="Phobius"/>
    </source>
</evidence>
<accession>A0A151I191</accession>
<feature type="transmembrane region" description="Helical" evidence="2">
    <location>
        <begin position="261"/>
        <end position="283"/>
    </location>
</feature>
<dbReference type="EMBL" id="KQ976619">
    <property type="protein sequence ID" value="KYM79138.1"/>
    <property type="molecule type" value="Genomic_DNA"/>
</dbReference>
<keyword evidence="4" id="KW-1185">Reference proteome</keyword>
<feature type="transmembrane region" description="Helical" evidence="2">
    <location>
        <begin position="231"/>
        <end position="249"/>
    </location>
</feature>
<keyword evidence="2" id="KW-0812">Transmembrane</keyword>
<evidence type="ECO:0000256" key="1">
    <source>
        <dbReference type="SAM" id="MobiDB-lite"/>
    </source>
</evidence>
<feature type="compositionally biased region" description="Basic and acidic residues" evidence="1">
    <location>
        <begin position="101"/>
        <end position="111"/>
    </location>
</feature>
<proteinExistence type="predicted"/>
<evidence type="ECO:0000313" key="3">
    <source>
        <dbReference type="EMBL" id="KYM79138.1"/>
    </source>
</evidence>
<dbReference type="STRING" id="520822.A0A151I191"/>
<evidence type="ECO:0000313" key="4">
    <source>
        <dbReference type="Proteomes" id="UP000078540"/>
    </source>
</evidence>
<feature type="region of interest" description="Disordered" evidence="1">
    <location>
        <begin position="97"/>
        <end position="139"/>
    </location>
</feature>
<organism evidence="3 4">
    <name type="scientific">Atta colombica</name>
    <dbReference type="NCBI Taxonomy" id="520822"/>
    <lineage>
        <taxon>Eukaryota</taxon>
        <taxon>Metazoa</taxon>
        <taxon>Ecdysozoa</taxon>
        <taxon>Arthropoda</taxon>
        <taxon>Hexapoda</taxon>
        <taxon>Insecta</taxon>
        <taxon>Pterygota</taxon>
        <taxon>Neoptera</taxon>
        <taxon>Endopterygota</taxon>
        <taxon>Hymenoptera</taxon>
        <taxon>Apocrita</taxon>
        <taxon>Aculeata</taxon>
        <taxon>Formicoidea</taxon>
        <taxon>Formicidae</taxon>
        <taxon>Myrmicinae</taxon>
        <taxon>Atta</taxon>
    </lineage>
</organism>
<dbReference type="AlphaFoldDB" id="A0A151I191"/>
<dbReference type="Proteomes" id="UP000078540">
    <property type="component" value="Unassembled WGS sequence"/>
</dbReference>